<dbReference type="Pfam" id="PF08263">
    <property type="entry name" value="LRRNT_2"/>
    <property type="match status" value="1"/>
</dbReference>
<evidence type="ECO:0000256" key="8">
    <source>
        <dbReference type="ARBA" id="ARBA00022692"/>
    </source>
</evidence>
<evidence type="ECO:0000256" key="18">
    <source>
        <dbReference type="ARBA" id="ARBA00047899"/>
    </source>
</evidence>
<feature type="compositionally biased region" description="Pro residues" evidence="21">
    <location>
        <begin position="213"/>
        <end position="230"/>
    </location>
</feature>
<dbReference type="PROSITE" id="PS00108">
    <property type="entry name" value="PROTEIN_KINASE_ST"/>
    <property type="match status" value="1"/>
</dbReference>
<keyword evidence="14" id="KW-1133">Transmembrane helix</keyword>
<dbReference type="SUPFAM" id="SSF56112">
    <property type="entry name" value="Protein kinase-like (PK-like)"/>
    <property type="match status" value="1"/>
</dbReference>
<keyword evidence="12 24" id="KW-0418">Kinase</keyword>
<evidence type="ECO:0000313" key="25">
    <source>
        <dbReference type="Proteomes" id="UP000036987"/>
    </source>
</evidence>
<evidence type="ECO:0000256" key="21">
    <source>
        <dbReference type="SAM" id="MobiDB-lite"/>
    </source>
</evidence>
<dbReference type="Pfam" id="PF00560">
    <property type="entry name" value="LRR_1"/>
    <property type="match status" value="4"/>
</dbReference>
<dbReference type="FunFam" id="1.10.510.10:FF:000016">
    <property type="entry name" value="Somatic embryogenesis receptor-like kinase 1"/>
    <property type="match status" value="1"/>
</dbReference>
<evidence type="ECO:0000256" key="14">
    <source>
        <dbReference type="ARBA" id="ARBA00022989"/>
    </source>
</evidence>
<dbReference type="Gene3D" id="1.10.510.10">
    <property type="entry name" value="Transferase(Phosphotransferase) domain 1"/>
    <property type="match status" value="1"/>
</dbReference>
<dbReference type="PANTHER" id="PTHR47988">
    <property type="entry name" value="SOMATIC EMBRYOGENESIS RECEPTOR KINASE 1"/>
    <property type="match status" value="1"/>
</dbReference>
<dbReference type="SMART" id="SM00220">
    <property type="entry name" value="S_TKc"/>
    <property type="match status" value="1"/>
</dbReference>
<keyword evidence="13 20" id="KW-0067">ATP-binding</keyword>
<evidence type="ECO:0000256" key="15">
    <source>
        <dbReference type="ARBA" id="ARBA00023136"/>
    </source>
</evidence>
<dbReference type="InterPro" id="IPR000719">
    <property type="entry name" value="Prot_kinase_dom"/>
</dbReference>
<dbReference type="OrthoDB" id="4062651at2759"/>
<evidence type="ECO:0000256" key="4">
    <source>
        <dbReference type="ARBA" id="ARBA00022475"/>
    </source>
</evidence>
<comment type="similarity">
    <text evidence="2">Belongs to the protein kinase superfamily. Ser/Thr protein kinase family.</text>
</comment>
<evidence type="ECO:0000313" key="24">
    <source>
        <dbReference type="EMBL" id="KMZ66250.1"/>
    </source>
</evidence>
<dbReference type="InterPro" id="IPR001245">
    <property type="entry name" value="Ser-Thr/Tyr_kinase_cat_dom"/>
</dbReference>
<keyword evidence="6" id="KW-0433">Leucine-rich repeat</keyword>
<evidence type="ECO:0000256" key="10">
    <source>
        <dbReference type="ARBA" id="ARBA00022737"/>
    </source>
</evidence>
<dbReference type="SUPFAM" id="SSF52058">
    <property type="entry name" value="L domain-like"/>
    <property type="match status" value="1"/>
</dbReference>
<dbReference type="InterPro" id="IPR017441">
    <property type="entry name" value="Protein_kinase_ATP_BS"/>
</dbReference>
<keyword evidence="8" id="KW-0812">Transmembrane</keyword>
<dbReference type="InterPro" id="IPR008271">
    <property type="entry name" value="Ser/Thr_kinase_AS"/>
</dbReference>
<dbReference type="OMA" id="QIALDWP"/>
<gene>
    <name evidence="24" type="ORF">ZOSMA_2G02600</name>
</gene>
<dbReference type="InterPro" id="IPR001611">
    <property type="entry name" value="Leu-rich_rpt"/>
</dbReference>
<evidence type="ECO:0000256" key="16">
    <source>
        <dbReference type="ARBA" id="ARBA00023170"/>
    </source>
</evidence>
<dbReference type="PROSITE" id="PS50011">
    <property type="entry name" value="PROTEIN_KINASE_DOM"/>
    <property type="match status" value="1"/>
</dbReference>
<evidence type="ECO:0000256" key="5">
    <source>
        <dbReference type="ARBA" id="ARBA00022527"/>
    </source>
</evidence>
<keyword evidence="16 24" id="KW-0675">Receptor</keyword>
<feature type="chain" id="PRO_5005527491" description="non-specific serine/threonine protein kinase" evidence="22">
    <location>
        <begin position="28"/>
        <end position="624"/>
    </location>
</feature>
<feature type="domain" description="Protein kinase" evidence="23">
    <location>
        <begin position="302"/>
        <end position="608"/>
    </location>
</feature>
<evidence type="ECO:0000256" key="19">
    <source>
        <dbReference type="ARBA" id="ARBA00048679"/>
    </source>
</evidence>
<evidence type="ECO:0000256" key="22">
    <source>
        <dbReference type="SAM" id="SignalP"/>
    </source>
</evidence>
<keyword evidence="7" id="KW-0808">Transferase</keyword>
<dbReference type="PROSITE" id="PS00107">
    <property type="entry name" value="PROTEIN_KINASE_ATP"/>
    <property type="match status" value="1"/>
</dbReference>
<dbReference type="InterPro" id="IPR013210">
    <property type="entry name" value="LRR_N_plant-typ"/>
</dbReference>
<proteinExistence type="inferred from homology"/>
<dbReference type="AlphaFoldDB" id="A0A0K9PDG4"/>
<feature type="region of interest" description="Disordered" evidence="21">
    <location>
        <begin position="213"/>
        <end position="236"/>
    </location>
</feature>
<evidence type="ECO:0000256" key="3">
    <source>
        <dbReference type="ARBA" id="ARBA00012513"/>
    </source>
</evidence>
<dbReference type="EMBL" id="LFYR01000981">
    <property type="protein sequence ID" value="KMZ66250.1"/>
    <property type="molecule type" value="Genomic_DNA"/>
</dbReference>
<comment type="subcellular location">
    <subcellularLocation>
        <location evidence="1">Cell membrane</location>
        <topology evidence="1">Single-pass membrane protein</topology>
    </subcellularLocation>
</comment>
<name>A0A0K9PDG4_ZOSMR</name>
<keyword evidence="5" id="KW-0723">Serine/threonine-protein kinase</keyword>
<keyword evidence="9 22" id="KW-0732">Signal</keyword>
<dbReference type="Proteomes" id="UP000036987">
    <property type="component" value="Unassembled WGS sequence"/>
</dbReference>
<keyword evidence="17" id="KW-0325">Glycoprotein</keyword>
<keyword evidence="10" id="KW-0677">Repeat</keyword>
<reference evidence="25" key="1">
    <citation type="journal article" date="2016" name="Nature">
        <title>The genome of the seagrass Zostera marina reveals angiosperm adaptation to the sea.</title>
        <authorList>
            <person name="Olsen J.L."/>
            <person name="Rouze P."/>
            <person name="Verhelst B."/>
            <person name="Lin Y.-C."/>
            <person name="Bayer T."/>
            <person name="Collen J."/>
            <person name="Dattolo E."/>
            <person name="De Paoli E."/>
            <person name="Dittami S."/>
            <person name="Maumus F."/>
            <person name="Michel G."/>
            <person name="Kersting A."/>
            <person name="Lauritano C."/>
            <person name="Lohaus R."/>
            <person name="Toepel M."/>
            <person name="Tonon T."/>
            <person name="Vanneste K."/>
            <person name="Amirebrahimi M."/>
            <person name="Brakel J."/>
            <person name="Bostroem C."/>
            <person name="Chovatia M."/>
            <person name="Grimwood J."/>
            <person name="Jenkins J.W."/>
            <person name="Jueterbock A."/>
            <person name="Mraz A."/>
            <person name="Stam W.T."/>
            <person name="Tice H."/>
            <person name="Bornberg-Bauer E."/>
            <person name="Green P.J."/>
            <person name="Pearson G.A."/>
            <person name="Procaccini G."/>
            <person name="Duarte C.M."/>
            <person name="Schmutz J."/>
            <person name="Reusch T.B.H."/>
            <person name="Van de Peer Y."/>
        </authorList>
    </citation>
    <scope>NUCLEOTIDE SEQUENCE [LARGE SCALE GENOMIC DNA]</scope>
    <source>
        <strain evidence="25">cv. Finnish</strain>
    </source>
</reference>
<dbReference type="Gene3D" id="3.80.10.10">
    <property type="entry name" value="Ribonuclease Inhibitor"/>
    <property type="match status" value="1"/>
</dbReference>
<evidence type="ECO:0000256" key="20">
    <source>
        <dbReference type="PROSITE-ProRule" id="PRU10141"/>
    </source>
</evidence>
<keyword evidence="11 20" id="KW-0547">Nucleotide-binding</keyword>
<feature type="signal peptide" evidence="22">
    <location>
        <begin position="1"/>
        <end position="27"/>
    </location>
</feature>
<evidence type="ECO:0000256" key="13">
    <source>
        <dbReference type="ARBA" id="ARBA00022840"/>
    </source>
</evidence>
<organism evidence="24 25">
    <name type="scientific">Zostera marina</name>
    <name type="common">Eelgrass</name>
    <dbReference type="NCBI Taxonomy" id="29655"/>
    <lineage>
        <taxon>Eukaryota</taxon>
        <taxon>Viridiplantae</taxon>
        <taxon>Streptophyta</taxon>
        <taxon>Embryophyta</taxon>
        <taxon>Tracheophyta</taxon>
        <taxon>Spermatophyta</taxon>
        <taxon>Magnoliopsida</taxon>
        <taxon>Liliopsida</taxon>
        <taxon>Zosteraceae</taxon>
        <taxon>Zostera</taxon>
    </lineage>
</organism>
<dbReference type="InterPro" id="IPR032675">
    <property type="entry name" value="LRR_dom_sf"/>
</dbReference>
<dbReference type="GO" id="GO:0009742">
    <property type="term" value="P:brassinosteroid mediated signaling pathway"/>
    <property type="evidence" value="ECO:0000318"/>
    <property type="project" value="GO_Central"/>
</dbReference>
<sequence length="624" mass="68873">MRSRWRKEVVIWWIVLGLLSIAGIVLANVEGDALNNLKSNLKDPNNVLQSWDPTLVNPCTWFHVTCNSENSVTRVDLGNAALSGKLVPQLGQLLNLQYMELYSNNISGTIPAELGNLTSLVSLDLYLNSFTGRIPESLGKLSKLRFLRLNNNSLTGLIPESLTGIITLQVLDLSNNHLSGEVPSNGSFSLFTPISFANNNELCGPVTTTPCPGAPPFSPPPPFSLPPPSPGSSASSTGAIAGGVAAGAALLIAVPAIAFAWCRRRKPEEYFFDVPAEEDPEVHLGQLKRFSLRELQVATDSFSNKNILGRGGFGKVYKGRLADGSLVAVKRLKEERTPGGELQFQTEVEMISMAVHRHLLRLRGFCMTPTERLLVYPYMANGSVASCLRDRPPSEEPLDWPIRKCIALGSARGLSYLHDHCDPKIIHRDVKAANILLDEEFEAVVGDFGLAKLMDYKDTHVTTAVRGTIGHIAPEYLSTGKSSEKTDVFGYGIMLLELITGQRAFDLARLANDDDVMLLDWVKGLLKEKRLEKLVDPDLQHNYIDGEVEQLIQVALLCTQGSPTERPKMTEVVRMLEGDGLAERWEEWQKVEVVRQEIESEHYNHEFIPDSTYQLPAVELSGPR</sequence>
<dbReference type="STRING" id="29655.A0A0K9PDG4"/>
<evidence type="ECO:0000259" key="23">
    <source>
        <dbReference type="PROSITE" id="PS50011"/>
    </source>
</evidence>
<feature type="binding site" evidence="20">
    <location>
        <position position="330"/>
    </location>
    <ligand>
        <name>ATP</name>
        <dbReference type="ChEBI" id="CHEBI:30616"/>
    </ligand>
</feature>
<comment type="catalytic activity">
    <reaction evidence="19">
        <text>L-seryl-[protein] + ATP = O-phospho-L-seryl-[protein] + ADP + H(+)</text>
        <dbReference type="Rhea" id="RHEA:17989"/>
        <dbReference type="Rhea" id="RHEA-COMP:9863"/>
        <dbReference type="Rhea" id="RHEA-COMP:11604"/>
        <dbReference type="ChEBI" id="CHEBI:15378"/>
        <dbReference type="ChEBI" id="CHEBI:29999"/>
        <dbReference type="ChEBI" id="CHEBI:30616"/>
        <dbReference type="ChEBI" id="CHEBI:83421"/>
        <dbReference type="ChEBI" id="CHEBI:456216"/>
        <dbReference type="EC" id="2.7.11.1"/>
    </reaction>
</comment>
<evidence type="ECO:0000256" key="17">
    <source>
        <dbReference type="ARBA" id="ARBA00023180"/>
    </source>
</evidence>
<evidence type="ECO:0000256" key="6">
    <source>
        <dbReference type="ARBA" id="ARBA00022614"/>
    </source>
</evidence>
<dbReference type="GO" id="GO:0005524">
    <property type="term" value="F:ATP binding"/>
    <property type="evidence" value="ECO:0007669"/>
    <property type="project" value="UniProtKB-UniRule"/>
</dbReference>
<evidence type="ECO:0000256" key="1">
    <source>
        <dbReference type="ARBA" id="ARBA00004162"/>
    </source>
</evidence>
<dbReference type="GO" id="GO:0004675">
    <property type="term" value="F:transmembrane receptor protein serine/threonine kinase activity"/>
    <property type="evidence" value="ECO:0000318"/>
    <property type="project" value="GO_Central"/>
</dbReference>
<dbReference type="EC" id="2.7.11.1" evidence="3"/>
<dbReference type="Gene3D" id="3.30.200.20">
    <property type="entry name" value="Phosphorylase Kinase, domain 1"/>
    <property type="match status" value="1"/>
</dbReference>
<comment type="catalytic activity">
    <reaction evidence="18">
        <text>L-threonyl-[protein] + ATP = O-phospho-L-threonyl-[protein] + ADP + H(+)</text>
        <dbReference type="Rhea" id="RHEA:46608"/>
        <dbReference type="Rhea" id="RHEA-COMP:11060"/>
        <dbReference type="Rhea" id="RHEA-COMP:11605"/>
        <dbReference type="ChEBI" id="CHEBI:15378"/>
        <dbReference type="ChEBI" id="CHEBI:30013"/>
        <dbReference type="ChEBI" id="CHEBI:30616"/>
        <dbReference type="ChEBI" id="CHEBI:61977"/>
        <dbReference type="ChEBI" id="CHEBI:456216"/>
        <dbReference type="EC" id="2.7.11.1"/>
    </reaction>
</comment>
<evidence type="ECO:0000256" key="9">
    <source>
        <dbReference type="ARBA" id="ARBA00022729"/>
    </source>
</evidence>
<accession>A0A0K9PDG4</accession>
<dbReference type="FunFam" id="3.80.10.10:FF:000024">
    <property type="entry name" value="Somatic embryogenesis receptor kinase 1"/>
    <property type="match status" value="1"/>
</dbReference>
<dbReference type="InterPro" id="IPR011009">
    <property type="entry name" value="Kinase-like_dom_sf"/>
</dbReference>
<evidence type="ECO:0000256" key="7">
    <source>
        <dbReference type="ARBA" id="ARBA00022679"/>
    </source>
</evidence>
<keyword evidence="25" id="KW-1185">Reference proteome</keyword>
<evidence type="ECO:0000256" key="11">
    <source>
        <dbReference type="ARBA" id="ARBA00022741"/>
    </source>
</evidence>
<dbReference type="Pfam" id="PF07714">
    <property type="entry name" value="PK_Tyr_Ser-Thr"/>
    <property type="match status" value="1"/>
</dbReference>
<keyword evidence="15" id="KW-0472">Membrane</keyword>
<comment type="caution">
    <text evidence="24">The sequence shown here is derived from an EMBL/GenBank/DDBJ whole genome shotgun (WGS) entry which is preliminary data.</text>
</comment>
<keyword evidence="4" id="KW-1003">Cell membrane</keyword>
<protein>
    <recommendedName>
        <fullName evidence="3">non-specific serine/threonine protein kinase</fullName>
        <ecNumber evidence="3">2.7.11.1</ecNumber>
    </recommendedName>
</protein>
<dbReference type="GO" id="GO:0005886">
    <property type="term" value="C:plasma membrane"/>
    <property type="evidence" value="ECO:0000318"/>
    <property type="project" value="GO_Central"/>
</dbReference>
<evidence type="ECO:0000256" key="12">
    <source>
        <dbReference type="ARBA" id="ARBA00022777"/>
    </source>
</evidence>
<evidence type="ECO:0000256" key="2">
    <source>
        <dbReference type="ARBA" id="ARBA00008684"/>
    </source>
</evidence>
<dbReference type="FunFam" id="3.30.200.20:FF:000015">
    <property type="entry name" value="Somatic embryogenesis receptor kinase 1"/>
    <property type="match status" value="1"/>
</dbReference>